<name>A0A485LXB6_9ZZZZ</name>
<evidence type="ECO:0000259" key="1">
    <source>
        <dbReference type="PROSITE" id="PS51379"/>
    </source>
</evidence>
<dbReference type="PROSITE" id="PS51379">
    <property type="entry name" value="4FE4S_FER_2"/>
    <property type="match status" value="2"/>
</dbReference>
<dbReference type="Gene3D" id="3.30.70.20">
    <property type="match status" value="1"/>
</dbReference>
<evidence type="ECO:0000313" key="2">
    <source>
        <dbReference type="EMBL" id="VFU13264.1"/>
    </source>
</evidence>
<dbReference type="PANTHER" id="PTHR43063:SF1">
    <property type="entry name" value="4FE-4S CLUSTER CONTAINING PARA FAMILY ATPASE PROTEIN"/>
    <property type="match status" value="1"/>
</dbReference>
<proteinExistence type="predicted"/>
<dbReference type="PROSITE" id="PS00198">
    <property type="entry name" value="4FE4S_FER_1"/>
    <property type="match status" value="1"/>
</dbReference>
<dbReference type="PANTHER" id="PTHR43063">
    <property type="entry name" value="4FE-4S CLUSTER CONTAINING PARA FAMILY ATPASE PROTEIN"/>
    <property type="match status" value="1"/>
</dbReference>
<dbReference type="Pfam" id="PF00037">
    <property type="entry name" value="Fer4"/>
    <property type="match status" value="2"/>
</dbReference>
<dbReference type="InterPro" id="IPR017896">
    <property type="entry name" value="4Fe4S_Fe-S-bd"/>
</dbReference>
<feature type="domain" description="4Fe-4S ferredoxin-type" evidence="1">
    <location>
        <begin position="65"/>
        <end position="94"/>
    </location>
</feature>
<dbReference type="EMBL" id="CAADRN010000125">
    <property type="protein sequence ID" value="VFU13264.1"/>
    <property type="molecule type" value="Genomic_DNA"/>
</dbReference>
<protein>
    <submittedName>
        <fullName evidence="2">MinD superfamily P-loop ATPase</fullName>
    </submittedName>
</protein>
<dbReference type="CDD" id="cd03110">
    <property type="entry name" value="SIMIBI_bact_arch"/>
    <property type="match status" value="1"/>
</dbReference>
<accession>A0A485LXB6</accession>
<reference evidence="2" key="1">
    <citation type="submission" date="2019-03" db="EMBL/GenBank/DDBJ databases">
        <authorList>
            <person name="Hao L."/>
        </authorList>
    </citation>
    <scope>NUCLEOTIDE SEQUENCE</scope>
</reference>
<feature type="domain" description="4Fe-4S ferredoxin-type" evidence="1">
    <location>
        <begin position="95"/>
        <end position="123"/>
    </location>
</feature>
<organism evidence="2">
    <name type="scientific">anaerobic digester metagenome</name>
    <dbReference type="NCBI Taxonomy" id="1263854"/>
    <lineage>
        <taxon>unclassified sequences</taxon>
        <taxon>metagenomes</taxon>
        <taxon>ecological metagenomes</taxon>
    </lineage>
</organism>
<dbReference type="InterPro" id="IPR027417">
    <property type="entry name" value="P-loop_NTPase"/>
</dbReference>
<dbReference type="SUPFAM" id="SSF54862">
    <property type="entry name" value="4Fe-4S ferredoxins"/>
    <property type="match status" value="1"/>
</dbReference>
<dbReference type="Gene3D" id="3.40.50.300">
    <property type="entry name" value="P-loop containing nucleotide triphosphate hydrolases"/>
    <property type="match status" value="1"/>
</dbReference>
<dbReference type="InterPro" id="IPR017900">
    <property type="entry name" value="4Fe4S_Fe_S_CS"/>
</dbReference>
<sequence length="288" mass="30894">MEAKITIAVASGKGGTGKTTVSANLARAAAEAGYKATYLDCDVEEPNGHLFLKPRLERRYPVRIPVPLVDEQKCTGCGACGEICQFSAILCINKTVLTFEKMCHGCGGCKLVCPTGAITEQGREIGIIEEGQAGGLGFLHGRLNVGEAMSPPLIRAVRSAGQKSGGLVIVDVPPGTSCPVIAALRGANYVLLVTEPTPFGLNDLGLAIDVLKELGIPHGVVVNRSDPEFDHFARDFCREKGVRILVEIPDDRRVAEAYSRGELAYDALPEYRDSFRELLVSLEKEARK</sequence>
<dbReference type="InterPro" id="IPR002586">
    <property type="entry name" value="CobQ/CobB/MinD/ParA_Nub-bd_dom"/>
</dbReference>
<dbReference type="AlphaFoldDB" id="A0A485LXB6"/>
<dbReference type="Pfam" id="PF01656">
    <property type="entry name" value="CbiA"/>
    <property type="match status" value="1"/>
</dbReference>
<gene>
    <name evidence="2" type="primary">MinD</name>
    <name evidence="2" type="ORF">SCFA_2100001</name>
</gene>
<dbReference type="SUPFAM" id="SSF52540">
    <property type="entry name" value="P-loop containing nucleoside triphosphate hydrolases"/>
    <property type="match status" value="1"/>
</dbReference>